<keyword evidence="3" id="KW-1185">Reference proteome</keyword>
<dbReference type="RefSeq" id="WP_205725079.1">
    <property type="nucleotide sequence ID" value="NZ_JAFHKR010000038.1"/>
</dbReference>
<dbReference type="CDD" id="cd00093">
    <property type="entry name" value="HTH_XRE"/>
    <property type="match status" value="1"/>
</dbReference>
<sequence length="420" mass="49901">MKLGEKVKYFRKMRKLSQKDLAEGICSISYLSKIENCTTEPSEEIGIFLGKRLDIDLYNTSYSKRKEEYKSLFYHLYNRDKFESEIAYRELLNARIDHTEDSILLNIFKSMYLLLMSQNTNEATRLINEVSYLNDGAKSEKSFYYFIVKGLRDYYLNDFKEALNSFKKAEEVIEIFQYHSWEKGYLYYLISLTANRLWKNSMCLDYAKLALNIFEKRYDFKRCADSRILLGIVYQRFENWVESHKHFKMAESVANAFNDNFLKGAIYQNLGYNESKKGNSEGALSLYNISLELKKDQPVETKTSTLFTLIREYLKFGEFSKCRKRVLDGLSLVRENPNLYEYQLHFNHYFNILEYGACSEVTTTYLVENVIPYLEGKNESTYQVEYLQLVGEYFEHEKKYKLSSQYYLKALNIYKKYNQG</sequence>
<dbReference type="Gene3D" id="1.25.40.10">
    <property type="entry name" value="Tetratricopeptide repeat domain"/>
    <property type="match status" value="1"/>
</dbReference>
<dbReference type="PANTHER" id="PTHR37038:SF14">
    <property type="entry name" value="TRANSCRIPTIONAL ACTIVATOR"/>
    <property type="match status" value="1"/>
</dbReference>
<dbReference type="Proteomes" id="UP001296923">
    <property type="component" value="Unassembled WGS sequence"/>
</dbReference>
<proteinExistence type="predicted"/>
<gene>
    <name evidence="2" type="ORF">JYA63_07075</name>
</gene>
<dbReference type="InterPro" id="IPR053163">
    <property type="entry name" value="HTH-type_regulator_Rgg"/>
</dbReference>
<evidence type="ECO:0000259" key="1">
    <source>
        <dbReference type="PROSITE" id="PS50943"/>
    </source>
</evidence>
<dbReference type="SMART" id="SM00530">
    <property type="entry name" value="HTH_XRE"/>
    <property type="match status" value="1"/>
</dbReference>
<dbReference type="SMART" id="SM00028">
    <property type="entry name" value="TPR"/>
    <property type="match status" value="4"/>
</dbReference>
<dbReference type="PROSITE" id="PS50943">
    <property type="entry name" value="HTH_CROC1"/>
    <property type="match status" value="1"/>
</dbReference>
<dbReference type="InterPro" id="IPR019734">
    <property type="entry name" value="TPR_rpt"/>
</dbReference>
<dbReference type="InterPro" id="IPR011990">
    <property type="entry name" value="TPR-like_helical_dom_sf"/>
</dbReference>
<comment type="caution">
    <text evidence="2">The sequence shown here is derived from an EMBL/GenBank/DDBJ whole genome shotgun (WGS) entry which is preliminary data.</text>
</comment>
<dbReference type="InterPro" id="IPR010982">
    <property type="entry name" value="Lambda_DNA-bd_dom_sf"/>
</dbReference>
<dbReference type="InterPro" id="IPR001387">
    <property type="entry name" value="Cro/C1-type_HTH"/>
</dbReference>
<dbReference type="SUPFAM" id="SSF48452">
    <property type="entry name" value="TPR-like"/>
    <property type="match status" value="1"/>
</dbReference>
<dbReference type="Gene3D" id="1.10.260.40">
    <property type="entry name" value="lambda repressor-like DNA-binding domains"/>
    <property type="match status" value="1"/>
</dbReference>
<dbReference type="PANTHER" id="PTHR37038">
    <property type="entry name" value="TRANSCRIPTIONAL REGULATOR-RELATED"/>
    <property type="match status" value="1"/>
</dbReference>
<protein>
    <submittedName>
        <fullName evidence="2">Helix-turn-helix transcriptional regulator</fullName>
    </submittedName>
</protein>
<dbReference type="SUPFAM" id="SSF47413">
    <property type="entry name" value="lambda repressor-like DNA-binding domains"/>
    <property type="match status" value="1"/>
</dbReference>
<name>A0ABS2ZMB8_9BACL</name>
<evidence type="ECO:0000313" key="2">
    <source>
        <dbReference type="EMBL" id="MBN3554018.1"/>
    </source>
</evidence>
<accession>A0ABS2ZMB8</accession>
<dbReference type="Pfam" id="PF01381">
    <property type="entry name" value="HTH_3"/>
    <property type="match status" value="1"/>
</dbReference>
<reference evidence="2 3" key="1">
    <citation type="submission" date="2021-01" db="EMBL/GenBank/DDBJ databases">
        <title>Genome Sequencing of Type Strains.</title>
        <authorList>
            <person name="Lemaire J.F."/>
            <person name="Inderbitzin P."/>
            <person name="Collins S.B."/>
            <person name="Wespe N."/>
            <person name="Knight-Connoni V."/>
        </authorList>
    </citation>
    <scope>NUCLEOTIDE SEQUENCE [LARGE SCALE GENOMIC DNA]</scope>
    <source>
        <strain evidence="2 3">DSM 23009</strain>
    </source>
</reference>
<evidence type="ECO:0000313" key="3">
    <source>
        <dbReference type="Proteomes" id="UP001296923"/>
    </source>
</evidence>
<feature type="domain" description="HTH cro/C1-type" evidence="1">
    <location>
        <begin position="7"/>
        <end position="42"/>
    </location>
</feature>
<dbReference type="EMBL" id="JAFHKR010000038">
    <property type="protein sequence ID" value="MBN3554018.1"/>
    <property type="molecule type" value="Genomic_DNA"/>
</dbReference>
<organism evidence="2 3">
    <name type="scientific">Fictibacillus nanhaiensis</name>
    <dbReference type="NCBI Taxonomy" id="742169"/>
    <lineage>
        <taxon>Bacteria</taxon>
        <taxon>Bacillati</taxon>
        <taxon>Bacillota</taxon>
        <taxon>Bacilli</taxon>
        <taxon>Bacillales</taxon>
        <taxon>Fictibacillaceae</taxon>
        <taxon>Fictibacillus</taxon>
    </lineage>
</organism>